<gene>
    <name evidence="1" type="ORF">B4U79_05856</name>
</gene>
<evidence type="ECO:0000313" key="1">
    <source>
        <dbReference type="EMBL" id="RWR99235.1"/>
    </source>
</evidence>
<proteinExistence type="predicted"/>
<evidence type="ECO:0000313" key="2">
    <source>
        <dbReference type="Proteomes" id="UP000285301"/>
    </source>
</evidence>
<protein>
    <submittedName>
        <fullName evidence="1">Uncharacterized protein</fullName>
    </submittedName>
</protein>
<organism evidence="1 2">
    <name type="scientific">Dinothrombium tinctorium</name>
    <dbReference type="NCBI Taxonomy" id="1965070"/>
    <lineage>
        <taxon>Eukaryota</taxon>
        <taxon>Metazoa</taxon>
        <taxon>Ecdysozoa</taxon>
        <taxon>Arthropoda</taxon>
        <taxon>Chelicerata</taxon>
        <taxon>Arachnida</taxon>
        <taxon>Acari</taxon>
        <taxon>Acariformes</taxon>
        <taxon>Trombidiformes</taxon>
        <taxon>Prostigmata</taxon>
        <taxon>Anystina</taxon>
        <taxon>Parasitengona</taxon>
        <taxon>Trombidioidea</taxon>
        <taxon>Trombidiidae</taxon>
        <taxon>Dinothrombium</taxon>
    </lineage>
</organism>
<reference evidence="1 2" key="1">
    <citation type="journal article" date="2018" name="Gigascience">
        <title>Genomes of trombidid mites reveal novel predicted allergens and laterally-transferred genes associated with secondary metabolism.</title>
        <authorList>
            <person name="Dong X."/>
            <person name="Chaisiri K."/>
            <person name="Xia D."/>
            <person name="Armstrong S.D."/>
            <person name="Fang Y."/>
            <person name="Donnelly M.J."/>
            <person name="Kadowaki T."/>
            <person name="McGarry J.W."/>
            <person name="Darby A.C."/>
            <person name="Makepeace B.L."/>
        </authorList>
    </citation>
    <scope>NUCLEOTIDE SEQUENCE [LARGE SCALE GENOMIC DNA]</scope>
    <source>
        <strain evidence="1">UoL-WK</strain>
    </source>
</reference>
<accession>A0A443Q872</accession>
<dbReference type="EMBL" id="NCKU01016274">
    <property type="protein sequence ID" value="RWR99235.1"/>
    <property type="molecule type" value="Genomic_DNA"/>
</dbReference>
<dbReference type="AlphaFoldDB" id="A0A443Q872"/>
<sequence length="22" mass="2678">MFKKKSSKTANNSFIMHEHLWL</sequence>
<name>A0A443Q872_9ACAR</name>
<dbReference type="Proteomes" id="UP000285301">
    <property type="component" value="Unassembled WGS sequence"/>
</dbReference>
<comment type="caution">
    <text evidence="1">The sequence shown here is derived from an EMBL/GenBank/DDBJ whole genome shotgun (WGS) entry which is preliminary data.</text>
</comment>
<keyword evidence="2" id="KW-1185">Reference proteome</keyword>